<evidence type="ECO:0000313" key="4">
    <source>
        <dbReference type="Proteomes" id="UP000010552"/>
    </source>
</evidence>
<reference evidence="4" key="1">
    <citation type="journal article" date="2013" name="Science">
        <title>Comparative analysis of bat genomes provides insight into the evolution of flight and immunity.</title>
        <authorList>
            <person name="Zhang G."/>
            <person name="Cowled C."/>
            <person name="Shi Z."/>
            <person name="Huang Z."/>
            <person name="Bishop-Lilly K.A."/>
            <person name="Fang X."/>
            <person name="Wynne J.W."/>
            <person name="Xiong Z."/>
            <person name="Baker M.L."/>
            <person name="Zhao W."/>
            <person name="Tachedjian M."/>
            <person name="Zhu Y."/>
            <person name="Zhou P."/>
            <person name="Jiang X."/>
            <person name="Ng J."/>
            <person name="Yang L."/>
            <person name="Wu L."/>
            <person name="Xiao J."/>
            <person name="Feng Y."/>
            <person name="Chen Y."/>
            <person name="Sun X."/>
            <person name="Zhang Y."/>
            <person name="Marsh G.A."/>
            <person name="Crameri G."/>
            <person name="Broder C.C."/>
            <person name="Frey K.G."/>
            <person name="Wang L.F."/>
            <person name="Wang J."/>
        </authorList>
    </citation>
    <scope>NUCLEOTIDE SEQUENCE [LARGE SCALE GENOMIC DNA]</scope>
</reference>
<dbReference type="AlphaFoldDB" id="L5K1L3"/>
<feature type="compositionally biased region" description="Acidic residues" evidence="1">
    <location>
        <begin position="636"/>
        <end position="679"/>
    </location>
</feature>
<evidence type="ECO:0000256" key="1">
    <source>
        <dbReference type="SAM" id="MobiDB-lite"/>
    </source>
</evidence>
<sequence length="803" mass="87748">MQIMVLPGSISEDSVTEIISATIFCANFSSTMTRTIVLHICLAFCGLLLLNIVTQCLAFPQVERREIAHVHEKRGQSERINTDDPENNSITSKSTPQPVVSEDPMRGLVGPSATSLNKVSPINKETHSMGGELMQFNSPDVDIATEPVVSAGEEVFGSSQPERTSPERWLSKAMVTNPITATALIIDEKQETFSSTNTQPIVEGTTEATQVFLKYVDNQLFTTESQEGVSLGHSTSSFVNAKKKLTTNPRAEKFEAGTEQRTTSCAGTEPTAGTESGSLLSDREKPSRMRADNIQATVTKHRLANSEYTLSVELETDSLLGAPEVTVSVSTAVAASSVVSDEWDDTKLESVTKLGDNTEIQVRMETSQTTQVTENGVEGMEGGEPLTEAAHRALGLSKGETHTGTALLIPHEDSRSSAFIKQSSFTPTTLMEDMKASVENLFQNTAGFLEPTKENNAMVFLETTVSISEYESETYQPLGNTFKDITTQEMTTTVQEADATLSLVTQEQQVSTLEVTRENGETEEGRESSSGASDVPSVTQLLRRWEPLATTVSTTAVPLSFEVTPTVEDLMDTVTGPNEDFFTPILGSPVTPPGIMEEAPSISPAFPDSEASSERRTVVPSISHVTTAASYGLDQLESEEGEEDEDEEDEEEEDEEEEDEEDEEEDKGTDSLDESVDGDAELRGFTVPGLTSQEPGLEQENMDLLEGATYQVPDALEWEQQNQGLVRSWMEKLKDKAGYMSGMLVPVGVGIAGALFILGALYSIKVMNRRRRNGFKRHKRKQREFNSMQDRVMLLADSSEDEF</sequence>
<evidence type="ECO:0000313" key="3">
    <source>
        <dbReference type="EMBL" id="ELK05232.1"/>
    </source>
</evidence>
<dbReference type="STRING" id="9402.L5K1L3"/>
<dbReference type="eggNOG" id="ENOG502QWJQ">
    <property type="taxonomic scope" value="Eukaryota"/>
</dbReference>
<feature type="region of interest" description="Disordered" evidence="1">
    <location>
        <begin position="591"/>
        <end position="680"/>
    </location>
</feature>
<keyword evidence="4" id="KW-1185">Reference proteome</keyword>
<feature type="region of interest" description="Disordered" evidence="1">
    <location>
        <begin position="255"/>
        <end position="289"/>
    </location>
</feature>
<dbReference type="FunCoup" id="L5K1L3">
    <property type="interactions" value="127"/>
</dbReference>
<accession>L5K1L3</accession>
<feature type="compositionally biased region" description="Polar residues" evidence="1">
    <location>
        <begin position="87"/>
        <end position="98"/>
    </location>
</feature>
<feature type="compositionally biased region" description="Basic and acidic residues" evidence="1">
    <location>
        <begin position="515"/>
        <end position="527"/>
    </location>
</feature>
<dbReference type="Proteomes" id="UP000010552">
    <property type="component" value="Unassembled WGS sequence"/>
</dbReference>
<dbReference type="PANTHER" id="PTHR21585:SF0">
    <property type="entry name" value="ARMADILLO-LIKE HELICAL DOMAIN-CONTAINING PROTEIN 4"/>
    <property type="match status" value="1"/>
</dbReference>
<dbReference type="InParanoid" id="L5K1L3"/>
<dbReference type="PANTHER" id="PTHR21585">
    <property type="entry name" value="FULL-LENGTH CDNA CLONE CS0DC025YL05 OF NEUROBLASTOMA"/>
    <property type="match status" value="1"/>
</dbReference>
<feature type="region of interest" description="Disordered" evidence="1">
    <location>
        <begin position="70"/>
        <end position="124"/>
    </location>
</feature>
<protein>
    <recommendedName>
        <fullName evidence="5">Armadillo-like helical domain-containing protein 4</fullName>
    </recommendedName>
</protein>
<keyword evidence="2" id="KW-0812">Transmembrane</keyword>
<evidence type="ECO:0008006" key="5">
    <source>
        <dbReference type="Google" id="ProtNLM"/>
    </source>
</evidence>
<proteinExistence type="predicted"/>
<feature type="compositionally biased region" description="Polar residues" evidence="1">
    <location>
        <begin position="259"/>
        <end position="279"/>
    </location>
</feature>
<keyword evidence="2" id="KW-0472">Membrane</keyword>
<feature type="region of interest" description="Disordered" evidence="1">
    <location>
        <begin position="509"/>
        <end position="538"/>
    </location>
</feature>
<keyword evidence="2" id="KW-1133">Transmembrane helix</keyword>
<dbReference type="EMBL" id="KB031042">
    <property type="protein sequence ID" value="ELK05232.1"/>
    <property type="molecule type" value="Genomic_DNA"/>
</dbReference>
<organism evidence="3 4">
    <name type="scientific">Pteropus alecto</name>
    <name type="common">Black flying fox</name>
    <dbReference type="NCBI Taxonomy" id="9402"/>
    <lineage>
        <taxon>Eukaryota</taxon>
        <taxon>Metazoa</taxon>
        <taxon>Chordata</taxon>
        <taxon>Craniata</taxon>
        <taxon>Vertebrata</taxon>
        <taxon>Euteleostomi</taxon>
        <taxon>Mammalia</taxon>
        <taxon>Eutheria</taxon>
        <taxon>Laurasiatheria</taxon>
        <taxon>Chiroptera</taxon>
        <taxon>Yinpterochiroptera</taxon>
        <taxon>Pteropodoidea</taxon>
        <taxon>Pteropodidae</taxon>
        <taxon>Pteropodinae</taxon>
        <taxon>Pteropus</taxon>
    </lineage>
</organism>
<dbReference type="Pfam" id="PF15767">
    <property type="entry name" value="ARMH4"/>
    <property type="match status" value="1"/>
</dbReference>
<evidence type="ECO:0000256" key="2">
    <source>
        <dbReference type="SAM" id="Phobius"/>
    </source>
</evidence>
<feature type="compositionally biased region" description="Basic and acidic residues" evidence="1">
    <location>
        <begin position="70"/>
        <end position="82"/>
    </location>
</feature>
<gene>
    <name evidence="3" type="ORF">PAL_GLEAN10023250</name>
</gene>
<feature type="transmembrane region" description="Helical" evidence="2">
    <location>
        <begin position="737"/>
        <end position="762"/>
    </location>
</feature>
<name>L5K1L3_PTEAL</name>
<feature type="transmembrane region" description="Helical" evidence="2">
    <location>
        <begin position="36"/>
        <end position="54"/>
    </location>
</feature>
<dbReference type="InterPro" id="IPR031524">
    <property type="entry name" value="ARMH4"/>
</dbReference>